<dbReference type="Proteomes" id="UP001225356">
    <property type="component" value="Unassembled WGS sequence"/>
</dbReference>
<evidence type="ECO:0000256" key="1">
    <source>
        <dbReference type="SAM" id="MobiDB-lite"/>
    </source>
</evidence>
<comment type="caution">
    <text evidence="2">The sequence shown here is derived from an EMBL/GenBank/DDBJ whole genome shotgun (WGS) entry which is preliminary data.</text>
</comment>
<dbReference type="GO" id="GO:0003677">
    <property type="term" value="F:DNA binding"/>
    <property type="evidence" value="ECO:0007669"/>
    <property type="project" value="UniProtKB-KW"/>
</dbReference>
<accession>A0ABT9QGJ8</accession>
<keyword evidence="2" id="KW-0238">DNA-binding</keyword>
<dbReference type="Gene3D" id="3.30.1310.10">
    <property type="entry name" value="Nucleoid-associated protein YbaB-like domain"/>
    <property type="match status" value="1"/>
</dbReference>
<sequence>MTTGVPATRDGAASPPWRPAGPPRHAQPLDRFKLSIIPMLRSTMKSPMEALRGSGDEELDRLLEQFGQEVTGLEELQERIAGVRGRGEAARGHVAVEASPAGALTSLTIDPRAMRLGSAELAAAILQAAGEAARDAEKQVKELVNPYVADTLLETVLPSHGE</sequence>
<dbReference type="Pfam" id="PF02575">
    <property type="entry name" value="YbaB_DNA_bd"/>
    <property type="match status" value="1"/>
</dbReference>
<evidence type="ECO:0000313" key="2">
    <source>
        <dbReference type="EMBL" id="MDP9845888.1"/>
    </source>
</evidence>
<organism evidence="2 3">
    <name type="scientific">Streptosporangium lutulentum</name>
    <dbReference type="NCBI Taxonomy" id="1461250"/>
    <lineage>
        <taxon>Bacteria</taxon>
        <taxon>Bacillati</taxon>
        <taxon>Actinomycetota</taxon>
        <taxon>Actinomycetes</taxon>
        <taxon>Streptosporangiales</taxon>
        <taxon>Streptosporangiaceae</taxon>
        <taxon>Streptosporangium</taxon>
    </lineage>
</organism>
<proteinExistence type="predicted"/>
<name>A0ABT9QGJ8_9ACTN</name>
<dbReference type="InterPro" id="IPR036894">
    <property type="entry name" value="YbaB-like_sf"/>
</dbReference>
<evidence type="ECO:0000313" key="3">
    <source>
        <dbReference type="Proteomes" id="UP001225356"/>
    </source>
</evidence>
<gene>
    <name evidence="2" type="ORF">J2853_005099</name>
</gene>
<dbReference type="SUPFAM" id="SSF82607">
    <property type="entry name" value="YbaB-like"/>
    <property type="match status" value="1"/>
</dbReference>
<dbReference type="InterPro" id="IPR004401">
    <property type="entry name" value="YbaB/EbfC"/>
</dbReference>
<dbReference type="RefSeq" id="WP_307561891.1">
    <property type="nucleotide sequence ID" value="NZ_JAUSQU010000001.1"/>
</dbReference>
<keyword evidence="3" id="KW-1185">Reference proteome</keyword>
<dbReference type="EMBL" id="JAUSQU010000001">
    <property type="protein sequence ID" value="MDP9845888.1"/>
    <property type="molecule type" value="Genomic_DNA"/>
</dbReference>
<protein>
    <submittedName>
        <fullName evidence="2">DNA-binding protein YbaB</fullName>
    </submittedName>
</protein>
<reference evidence="2 3" key="1">
    <citation type="submission" date="2023-07" db="EMBL/GenBank/DDBJ databases">
        <title>Sequencing the genomes of 1000 actinobacteria strains.</title>
        <authorList>
            <person name="Klenk H.-P."/>
        </authorList>
    </citation>
    <scope>NUCLEOTIDE SEQUENCE [LARGE SCALE GENOMIC DNA]</scope>
    <source>
        <strain evidence="2 3">DSM 46740</strain>
    </source>
</reference>
<feature type="region of interest" description="Disordered" evidence="1">
    <location>
        <begin position="1"/>
        <end position="29"/>
    </location>
</feature>